<proteinExistence type="inferred from homology"/>
<dbReference type="Pfam" id="PF00023">
    <property type="entry name" value="Ank"/>
    <property type="match status" value="1"/>
</dbReference>
<keyword evidence="5" id="KW-0479">Metal-binding</keyword>
<dbReference type="PANTHER" id="PTHR16036">
    <property type="entry name" value="ANKYRIN REPEAT AND ZINC FINGER DOMAIN-CONTAINING PROTEIN 1"/>
    <property type="match status" value="1"/>
</dbReference>
<feature type="region of interest" description="Disordered" evidence="14">
    <location>
        <begin position="120"/>
        <end position="169"/>
    </location>
</feature>
<evidence type="ECO:0000256" key="4">
    <source>
        <dbReference type="ARBA" id="ARBA00022722"/>
    </source>
</evidence>
<protein>
    <submittedName>
        <fullName evidence="16">ANKZ1-like protein</fullName>
    </submittedName>
</protein>
<keyword evidence="8" id="KW-0863">Zinc-finger</keyword>
<dbReference type="Proteomes" id="UP001164746">
    <property type="component" value="Chromosome 1"/>
</dbReference>
<evidence type="ECO:0000256" key="11">
    <source>
        <dbReference type="ARBA" id="ARBA00023043"/>
    </source>
</evidence>
<dbReference type="PROSITE" id="PS50297">
    <property type="entry name" value="ANK_REP_REGION"/>
    <property type="match status" value="1"/>
</dbReference>
<dbReference type="PROSITE" id="PS50088">
    <property type="entry name" value="ANK_REPEAT"/>
    <property type="match status" value="1"/>
</dbReference>
<gene>
    <name evidence="16" type="ORF">MAR_007302</name>
</gene>
<dbReference type="Pfam" id="PF18716">
    <property type="entry name" value="VATC"/>
    <property type="match status" value="1"/>
</dbReference>
<sequence>MATNSPKRVQRVKPKKYTTCQLYNTKEAQCKLVGLTLASCNSASRGKSVIQEEADVPQETLVPDPSQLVVSEVMACNYCDTSFSHRVEQKRHYRSDWHRYNLKLRLKGKNSVPEEVFEDMCDGDTDIDNQPRTGPNKLLPGTQRRLVREGGNTSSTDSESESGNQSHPSYTEDLVSMAATIPDQMNWAVFMAGGGHFAGAEIQELIASWRPHLEKCDLIFLRAPSFNRKIFYSGKVPAFKKDDLRIRLIPFQTRRPTNNEVRRVFNPETGNLEPRDENQLSPRKRKLLNKKIGASPLVNETNDNKASGDLKNAEPNKEETVSSKPFLPDHIKEETMSSGTSTASDTELIETMATIHFSDLKDEELYHLRNSLYTACKTGDKESLESLLAVIFSPPAAVDNNSEAKHDNAEDIESQKKVDEFDKATIPTAVDNSELNDHIVKAGNENDNICLKSSETSDNRIIADIKQTDTLKNGDVKKSDGEEIAQNSKEYVDIEKSTSLECITEMNSDKSLLIDTNWKACDTHTDINTTDLDETKEKVTVNISSHQVEHPTAIPDTPSILKPQTIPILLSRTKPTVSTGNKDPLTPVFVSPDIVSEPIGDNNTTLLHVAAKEGHARIVALLLEAGASPVLKDRNGHSPYMASKDKATRNEFRRFRGKWPDRYDYKVAQIPEPLSEEAEAERKRKEQERKKAQKKAKQEQQKAKKEEEEKQKAEDREKQRYLNMSDREKRALAAERRLLNQCSTQGGDKPVLIRCFQCGADMTGKVPFEYCDNKFCTSKCLQQHRKTQTAKK</sequence>
<feature type="repeat" description="ANK" evidence="13">
    <location>
        <begin position="602"/>
        <end position="634"/>
    </location>
</feature>
<feature type="compositionally biased region" description="Polar residues" evidence="14">
    <location>
        <begin position="151"/>
        <end position="169"/>
    </location>
</feature>
<dbReference type="InterPro" id="IPR013087">
    <property type="entry name" value="Znf_C2H2_type"/>
</dbReference>
<feature type="region of interest" description="Disordered" evidence="14">
    <location>
        <begin position="291"/>
        <end position="323"/>
    </location>
</feature>
<dbReference type="EMBL" id="CP111012">
    <property type="protein sequence ID" value="WAQ94831.1"/>
    <property type="molecule type" value="Genomic_DNA"/>
</dbReference>
<evidence type="ECO:0000256" key="6">
    <source>
        <dbReference type="ARBA" id="ARBA00022737"/>
    </source>
</evidence>
<evidence type="ECO:0000256" key="3">
    <source>
        <dbReference type="ARBA" id="ARBA00022490"/>
    </source>
</evidence>
<dbReference type="Pfam" id="PF18826">
    <property type="entry name" value="bVLRF1"/>
    <property type="match status" value="1"/>
</dbReference>
<feature type="region of interest" description="Disordered" evidence="14">
    <location>
        <begin position="676"/>
        <end position="725"/>
    </location>
</feature>
<dbReference type="InterPro" id="IPR041540">
    <property type="entry name" value="VATC"/>
</dbReference>
<feature type="compositionally biased region" description="Basic and acidic residues" evidence="14">
    <location>
        <begin position="302"/>
        <end position="323"/>
    </location>
</feature>
<dbReference type="InterPro" id="IPR041175">
    <property type="entry name" value="VLRF1/Vms1"/>
</dbReference>
<dbReference type="PROSITE" id="PS00028">
    <property type="entry name" value="ZINC_FINGER_C2H2_1"/>
    <property type="match status" value="1"/>
</dbReference>
<dbReference type="InterPro" id="IPR036770">
    <property type="entry name" value="Ankyrin_rpt-contain_sf"/>
</dbReference>
<evidence type="ECO:0000256" key="7">
    <source>
        <dbReference type="ARBA" id="ARBA00022759"/>
    </source>
</evidence>
<reference evidence="16" key="1">
    <citation type="submission" date="2022-11" db="EMBL/GenBank/DDBJ databases">
        <title>Centuries of genome instability and evolution in soft-shell clam transmissible cancer (bioRxiv).</title>
        <authorList>
            <person name="Hart S.F.M."/>
            <person name="Yonemitsu M.A."/>
            <person name="Giersch R.M."/>
            <person name="Beal B.F."/>
            <person name="Arriagada G."/>
            <person name="Davis B.W."/>
            <person name="Ostrander E.A."/>
            <person name="Goff S.P."/>
            <person name="Metzger M.J."/>
        </authorList>
    </citation>
    <scope>NUCLEOTIDE SEQUENCE</scope>
    <source>
        <strain evidence="16">MELC-2E11</strain>
        <tissue evidence="16">Siphon/mantle</tissue>
    </source>
</reference>
<keyword evidence="10" id="KW-0862">Zinc</keyword>
<dbReference type="PANTHER" id="PTHR16036:SF2">
    <property type="entry name" value="TRNA ENDONUCLEASE ANKZF1"/>
    <property type="match status" value="1"/>
</dbReference>
<comment type="similarity">
    <text evidence="2">Belongs to the ANKZF1/VMS1 family.</text>
</comment>
<dbReference type="Gene3D" id="1.25.40.20">
    <property type="entry name" value="Ankyrin repeat-containing domain"/>
    <property type="match status" value="1"/>
</dbReference>
<dbReference type="SMART" id="SM00248">
    <property type="entry name" value="ANK"/>
    <property type="match status" value="2"/>
</dbReference>
<dbReference type="SUPFAM" id="SSF48403">
    <property type="entry name" value="Ankyrin repeat"/>
    <property type="match status" value="1"/>
</dbReference>
<dbReference type="SUPFAM" id="SSF57667">
    <property type="entry name" value="beta-beta-alpha zinc fingers"/>
    <property type="match status" value="1"/>
</dbReference>
<evidence type="ECO:0000256" key="2">
    <source>
        <dbReference type="ARBA" id="ARBA00009262"/>
    </source>
</evidence>
<evidence type="ECO:0000256" key="10">
    <source>
        <dbReference type="ARBA" id="ARBA00022833"/>
    </source>
</evidence>
<name>A0ABY7DAX6_MYAAR</name>
<evidence type="ECO:0000256" key="9">
    <source>
        <dbReference type="ARBA" id="ARBA00022801"/>
    </source>
</evidence>
<keyword evidence="6" id="KW-0677">Repeat</keyword>
<keyword evidence="4" id="KW-0540">Nuclease</keyword>
<organism evidence="16 17">
    <name type="scientific">Mya arenaria</name>
    <name type="common">Soft-shell clam</name>
    <dbReference type="NCBI Taxonomy" id="6604"/>
    <lineage>
        <taxon>Eukaryota</taxon>
        <taxon>Metazoa</taxon>
        <taxon>Spiralia</taxon>
        <taxon>Lophotrochozoa</taxon>
        <taxon>Mollusca</taxon>
        <taxon>Bivalvia</taxon>
        <taxon>Autobranchia</taxon>
        <taxon>Heteroconchia</taxon>
        <taxon>Euheterodonta</taxon>
        <taxon>Imparidentia</taxon>
        <taxon>Neoheterodontei</taxon>
        <taxon>Myida</taxon>
        <taxon>Myoidea</taxon>
        <taxon>Myidae</taxon>
        <taxon>Mya</taxon>
    </lineage>
</organism>
<evidence type="ECO:0000313" key="16">
    <source>
        <dbReference type="EMBL" id="WAQ94831.1"/>
    </source>
</evidence>
<keyword evidence="17" id="KW-1185">Reference proteome</keyword>
<evidence type="ECO:0000256" key="13">
    <source>
        <dbReference type="PROSITE-ProRule" id="PRU00023"/>
    </source>
</evidence>
<feature type="compositionally biased region" description="Basic and acidic residues" evidence="14">
    <location>
        <begin position="680"/>
        <end position="725"/>
    </location>
</feature>
<evidence type="ECO:0000259" key="15">
    <source>
        <dbReference type="PROSITE" id="PS00028"/>
    </source>
</evidence>
<accession>A0ABY7DAX6</accession>
<dbReference type="InterPro" id="IPR002110">
    <property type="entry name" value="Ankyrin_rpt"/>
</dbReference>
<keyword evidence="12" id="KW-0175">Coiled coil</keyword>
<keyword evidence="11 13" id="KW-0040">ANK repeat</keyword>
<evidence type="ECO:0000256" key="8">
    <source>
        <dbReference type="ARBA" id="ARBA00022771"/>
    </source>
</evidence>
<keyword evidence="3" id="KW-0963">Cytoplasm</keyword>
<feature type="domain" description="C2H2-type" evidence="15">
    <location>
        <begin position="76"/>
        <end position="98"/>
    </location>
</feature>
<evidence type="ECO:0000256" key="12">
    <source>
        <dbReference type="ARBA" id="ARBA00023054"/>
    </source>
</evidence>
<evidence type="ECO:0000256" key="5">
    <source>
        <dbReference type="ARBA" id="ARBA00022723"/>
    </source>
</evidence>
<comment type="subcellular location">
    <subcellularLocation>
        <location evidence="1">Cytoplasm</location>
    </subcellularLocation>
</comment>
<dbReference type="InterPro" id="IPR047139">
    <property type="entry name" value="ANKZ1/VMS1"/>
</dbReference>
<evidence type="ECO:0000256" key="1">
    <source>
        <dbReference type="ARBA" id="ARBA00004496"/>
    </source>
</evidence>
<keyword evidence="9" id="KW-0378">Hydrolase</keyword>
<evidence type="ECO:0000256" key="14">
    <source>
        <dbReference type="SAM" id="MobiDB-lite"/>
    </source>
</evidence>
<dbReference type="InterPro" id="IPR036236">
    <property type="entry name" value="Znf_C2H2_sf"/>
</dbReference>
<evidence type="ECO:0000313" key="17">
    <source>
        <dbReference type="Proteomes" id="UP001164746"/>
    </source>
</evidence>
<keyword evidence="7" id="KW-0255">Endonuclease</keyword>